<keyword evidence="1" id="KW-0472">Membrane</keyword>
<keyword evidence="1" id="KW-1133">Transmembrane helix</keyword>
<organism evidence="2 3">
    <name type="scientific">Natrinema hispanicum</name>
    <dbReference type="NCBI Taxonomy" id="392421"/>
    <lineage>
        <taxon>Archaea</taxon>
        <taxon>Methanobacteriati</taxon>
        <taxon>Methanobacteriota</taxon>
        <taxon>Stenosarchaea group</taxon>
        <taxon>Halobacteria</taxon>
        <taxon>Halobacteriales</taxon>
        <taxon>Natrialbaceae</taxon>
        <taxon>Natrinema</taxon>
    </lineage>
</organism>
<proteinExistence type="predicted"/>
<name>A0A482Y3Y6_9EURY</name>
<evidence type="ECO:0000313" key="2">
    <source>
        <dbReference type="EMBL" id="RZV08469.1"/>
    </source>
</evidence>
<reference evidence="2 3" key="1">
    <citation type="submission" date="2019-02" db="EMBL/GenBank/DDBJ databases">
        <title>Genomic Encyclopedia of Archaeal and Bacterial Type Strains, Phase II (KMG-II): from individual species to whole genera.</title>
        <authorList>
            <person name="Goeker M."/>
        </authorList>
    </citation>
    <scope>NUCLEOTIDE SEQUENCE [LARGE SCALE GENOMIC DNA]</scope>
    <source>
        <strain evidence="2 3">DSM 18328</strain>
    </source>
</reference>
<feature type="transmembrane region" description="Helical" evidence="1">
    <location>
        <begin position="37"/>
        <end position="61"/>
    </location>
</feature>
<keyword evidence="1" id="KW-0812">Transmembrane</keyword>
<feature type="transmembrane region" description="Helical" evidence="1">
    <location>
        <begin position="12"/>
        <end position="31"/>
    </location>
</feature>
<gene>
    <name evidence="2" type="ORF">BDK88_2539</name>
</gene>
<dbReference type="Proteomes" id="UP000291097">
    <property type="component" value="Unassembled WGS sequence"/>
</dbReference>
<comment type="caution">
    <text evidence="2">The sequence shown here is derived from an EMBL/GenBank/DDBJ whole genome shotgun (WGS) entry which is preliminary data.</text>
</comment>
<dbReference type="EMBL" id="SHMP01000005">
    <property type="protein sequence ID" value="RZV08469.1"/>
    <property type="molecule type" value="Genomic_DNA"/>
</dbReference>
<evidence type="ECO:0000313" key="3">
    <source>
        <dbReference type="Proteomes" id="UP000291097"/>
    </source>
</evidence>
<dbReference type="AlphaFoldDB" id="A0A482Y3Y6"/>
<sequence length="84" mass="8474">MYSNPHMEGSRTVVRAQMIPASGIAASIVAFSLTTGIATAAGAMVALFVLAMIAFAAMSAFSSTWVGRSDMASAADADTAPGDE</sequence>
<protein>
    <submittedName>
        <fullName evidence="2">Uncharacterized protein</fullName>
    </submittedName>
</protein>
<accession>A0A482Y3Y6</accession>
<evidence type="ECO:0000256" key="1">
    <source>
        <dbReference type="SAM" id="Phobius"/>
    </source>
</evidence>